<evidence type="ECO:0000259" key="2">
    <source>
        <dbReference type="Pfam" id="PF10551"/>
    </source>
</evidence>
<protein>
    <recommendedName>
        <fullName evidence="2">MULE transposase domain-containing protein</fullName>
    </recommendedName>
</protein>
<dbReference type="Pfam" id="PF10551">
    <property type="entry name" value="MULE"/>
    <property type="match status" value="1"/>
</dbReference>
<evidence type="ECO:0000256" key="1">
    <source>
        <dbReference type="SAM" id="MobiDB-lite"/>
    </source>
</evidence>
<dbReference type="PANTHER" id="PTHR47160:SF8">
    <property type="entry name" value="MULE TRANSPOSASE DOMAIN-CONTAINING PROTEIN"/>
    <property type="match status" value="1"/>
</dbReference>
<feature type="region of interest" description="Disordered" evidence="1">
    <location>
        <begin position="837"/>
        <end position="879"/>
    </location>
</feature>
<sequence>IGNIIMFGNVTSNVYQVSRISNFLTPDDDDDRLLDLIQSPLENYQYVLEDSSAESELNTRFDEELYQVVDKKNITFGSTNRGGRELYMCGYCYHVKENNAITTRWRCIVRAPACSVTIHTNNIDDSFVHWNGAYHHHPPDRNLEIIKNIISKIKARVLVEPYPVVSMAEEEIRNGKLNKVQLAAMPLPSQMESALQKHRRKNIPPLPLSLKFDIPLLYQRTWSGEEFIIADIRKKKVDGRLIMFCSNEQIDTLLNSTIWFCDGTFKTTPAMFEQVYIIQCLVGDEVFPAVYALTANRKRKTYEEMIKVIMNLAADRNKILAVQKIVSDYEAAWLMAVENMLPNVTRLGCFFHFSQACYRNIQKLGLSQLYDDDPEVRLILRKFIVLALVPRDKVKSCFKLLRRNADDRVQEFVQYFEHQWFNLLRRNADDRVQEFVQYFEHQWFNVMSSDLWCVADSAIRTNNSSEAYNRRFNSRMLNKHPNIWRFIYILKNEEFHVIQKQLHQLVGNAGGYAYTRRKRARQAIKKTSQIIKLHRLFMEDKKTLEELVFGLSFLVGEPVSKKKFKFMTQSRFHFSNLHDFDGLIQECLNKIPQYSQVYPAPKSDVSASLEEMIEKGFPPNKSIVRHKRTHSQKKYYWIMKPDGNDEVRVKIGNSGVSTKADRDLRILTSTNECKKVVRQFLIRWDKNGVLPGWKTIWTIFNLANYDISERRIKSIYRIIKDRVSREEFICNDTTCSDIEFTASPLSCEYSSNHDNHDNGCVLVGGPSVNSTDLLPPLLPVENVHKDGTEIIVASSITPNTDHPPSECEHTEIFGVVNSKDSDKEGFINQLADIEQVQQPSTNISTTSDLSTSPLFCSDKSPPKSSTTVTENAKKRQRRVYEPRTTPYPTRHRTVEINKIVK</sequence>
<comment type="caution">
    <text evidence="3">The sequence shown here is derived from an EMBL/GenBank/DDBJ whole genome shotgun (WGS) entry which is preliminary data.</text>
</comment>
<dbReference type="AlphaFoldDB" id="A0A816LIT9"/>
<feature type="domain" description="MULE transposase" evidence="2">
    <location>
        <begin position="259"/>
        <end position="355"/>
    </location>
</feature>
<reference evidence="3" key="1">
    <citation type="submission" date="2021-02" db="EMBL/GenBank/DDBJ databases">
        <authorList>
            <person name="Nowell W R."/>
        </authorList>
    </citation>
    <scope>NUCLEOTIDE SEQUENCE</scope>
</reference>
<dbReference type="Gene3D" id="2.20.25.240">
    <property type="match status" value="1"/>
</dbReference>
<evidence type="ECO:0000313" key="4">
    <source>
        <dbReference type="Proteomes" id="UP000663824"/>
    </source>
</evidence>
<dbReference type="EMBL" id="CAJNRE010000837">
    <property type="protein sequence ID" value="CAF1932565.1"/>
    <property type="molecule type" value="Genomic_DNA"/>
</dbReference>
<evidence type="ECO:0000313" key="3">
    <source>
        <dbReference type="EMBL" id="CAF1932565.1"/>
    </source>
</evidence>
<gene>
    <name evidence="3" type="ORF">MBJ925_LOCUS4512</name>
</gene>
<dbReference type="Proteomes" id="UP000663824">
    <property type="component" value="Unassembled WGS sequence"/>
</dbReference>
<name>A0A816LIT9_9BILA</name>
<feature type="non-terminal residue" evidence="3">
    <location>
        <position position="1"/>
    </location>
</feature>
<accession>A0A816LIT9</accession>
<proteinExistence type="predicted"/>
<dbReference type="InterPro" id="IPR018289">
    <property type="entry name" value="MULE_transposase_dom"/>
</dbReference>
<feature type="compositionally biased region" description="Polar residues" evidence="1">
    <location>
        <begin position="837"/>
        <end position="854"/>
    </location>
</feature>
<dbReference type="PANTHER" id="PTHR47160">
    <property type="entry name" value="PUTATIVE-RELATED"/>
    <property type="match status" value="1"/>
</dbReference>
<organism evidence="3 4">
    <name type="scientific">Rotaria magnacalcarata</name>
    <dbReference type="NCBI Taxonomy" id="392030"/>
    <lineage>
        <taxon>Eukaryota</taxon>
        <taxon>Metazoa</taxon>
        <taxon>Spiralia</taxon>
        <taxon>Gnathifera</taxon>
        <taxon>Rotifera</taxon>
        <taxon>Eurotatoria</taxon>
        <taxon>Bdelloidea</taxon>
        <taxon>Philodinida</taxon>
        <taxon>Philodinidae</taxon>
        <taxon>Rotaria</taxon>
    </lineage>
</organism>